<dbReference type="CDD" id="cd23949">
    <property type="entry name" value="Niban-like"/>
    <property type="match status" value="1"/>
</dbReference>
<dbReference type="AlphaFoldDB" id="A0A7J6DCU9"/>
<dbReference type="PANTHER" id="PTHR14392:SF3">
    <property type="entry name" value="PROTEIN NIBAN 1"/>
    <property type="match status" value="1"/>
</dbReference>
<feature type="coiled-coil region" evidence="2">
    <location>
        <begin position="282"/>
        <end position="309"/>
    </location>
</feature>
<feature type="coiled-coil region" evidence="2">
    <location>
        <begin position="399"/>
        <end position="426"/>
    </location>
</feature>
<gene>
    <name evidence="5" type="ORF">G5714_001690</name>
</gene>
<dbReference type="PANTHER" id="PTHR14392">
    <property type="entry name" value="NIBAN FAMILY MEMBER"/>
    <property type="match status" value="1"/>
</dbReference>
<comment type="caution">
    <text evidence="5">The sequence shown here is derived from an EMBL/GenBank/DDBJ whole genome shotgun (WGS) entry which is preliminary data.</text>
</comment>
<evidence type="ECO:0000256" key="1">
    <source>
        <dbReference type="ARBA" id="ARBA00010251"/>
    </source>
</evidence>
<dbReference type="Pfam" id="PF26086">
    <property type="entry name" value="Niban2"/>
    <property type="match status" value="1"/>
</dbReference>
<organism evidence="5 6">
    <name type="scientific">Onychostoma macrolepis</name>
    <dbReference type="NCBI Taxonomy" id="369639"/>
    <lineage>
        <taxon>Eukaryota</taxon>
        <taxon>Metazoa</taxon>
        <taxon>Chordata</taxon>
        <taxon>Craniata</taxon>
        <taxon>Vertebrata</taxon>
        <taxon>Euteleostomi</taxon>
        <taxon>Actinopterygii</taxon>
        <taxon>Neopterygii</taxon>
        <taxon>Teleostei</taxon>
        <taxon>Ostariophysi</taxon>
        <taxon>Cypriniformes</taxon>
        <taxon>Cyprinidae</taxon>
        <taxon>Acrossocheilinae</taxon>
        <taxon>Onychostoma</taxon>
    </lineage>
</organism>
<protein>
    <recommendedName>
        <fullName evidence="4">Niban 1/2/3 domain-containing protein</fullName>
    </recommendedName>
</protein>
<sequence>MGASSSSLLDESKISYIRGRTEAELKNFSPHYRRQSCVAFYCHLKDEVEQHRAGQAQLLKQKEPLQASEVLHKDSVLYLDDNRKWRERFVVVRADHSLELHDSQESYTKGTPARHKLLPTGGTVLTSEEKYTAVVDKAFPDPNGSKEEPSVPVVAVPGPLPVYLRLPYRRDSYFCFQQEEKRARFVSILNDCIRHQNQDYLKSMEFEVQAFLKAIHFYRQEKGHYESWDMLVGTDCQVLANLVMEELLPSLQTELLPKLKGKKPERKRVWFVTVEATYELVHEQLREGLESLKNECREATKQQEALIRSDMDQIINSQTFLETKLQALVSEPAVKYCSESVAPYLTSILEELMGPVSAGFQAVRLLLEDELTRICKEFPQGGVTEELQSALQQVGRDRMEDCYQHVNVLKEQLQELRNRFKFSNSTQVVHCTQSQMQQLMENAVYTFELLLQSALKDKPDKQASVIEKAKLRVLKQFDYDNSTVRKKIFQEALVDITLPAIKRNLAPACKTELQNFEQFIFADYTNFVQVENVYENILLNLLNNEVNKVVKEAASLKKNNLFADSTDLQCVSQSSLADSRTPPLSAPSSPPQVLASVAFCQQAEQKITSPSRGFVSEDTHQTHDASIIPTVKITVSSPEPTSPLNVSETTQPILPNNSSPIPEVSETEVSSTKPETILSAEDSSTQPETPSSKEKDEVTEGSSVNTDRAVYLSSTAEETPVPLVIAPETLNVEADEASESISPPKSEIKEESVHIVQPDVNLTINAEVLPDVCVEDTAVGASVSDEHVVEDNKACEAAPSSDENRNETQDSLAVDASPPLDSVPDGLVGGAVALTSDVENQISAVSTDSQEETADSVMDIRNLIMEVIEVEDVVRPCAENQP</sequence>
<keyword evidence="6" id="KW-1185">Reference proteome</keyword>
<comment type="similarity">
    <text evidence="1">Belongs to the Niban family.</text>
</comment>
<dbReference type="Proteomes" id="UP000579812">
    <property type="component" value="Unassembled WGS sequence"/>
</dbReference>
<feature type="compositionally biased region" description="Polar residues" evidence="3">
    <location>
        <begin position="681"/>
        <end position="690"/>
    </location>
</feature>
<dbReference type="InterPro" id="IPR059060">
    <property type="entry name" value="Niban_1/2/3_dom"/>
</dbReference>
<reference evidence="5 6" key="1">
    <citation type="submission" date="2020-04" db="EMBL/GenBank/DDBJ databases">
        <title>Chromosome-level genome assembly of a cyprinid fish Onychostoma macrolepis by integration of Nanopore Sequencing, Bionano and Hi-C technology.</title>
        <authorList>
            <person name="Wang D."/>
        </authorList>
    </citation>
    <scope>NUCLEOTIDE SEQUENCE [LARGE SCALE GENOMIC DNA]</scope>
    <source>
        <strain evidence="5">SWU-2019</strain>
        <tissue evidence="5">Muscle</tissue>
    </source>
</reference>
<dbReference type="InterPro" id="IPR026088">
    <property type="entry name" value="Niban-like"/>
</dbReference>
<feature type="compositionally biased region" description="Polar residues" evidence="3">
    <location>
        <begin position="700"/>
        <end position="715"/>
    </location>
</feature>
<dbReference type="Pfam" id="PF26089">
    <property type="entry name" value="PH_Niban2"/>
    <property type="match status" value="1"/>
</dbReference>
<feature type="domain" description="Niban 1/2/3" evidence="4">
    <location>
        <begin position="335"/>
        <end position="499"/>
    </location>
</feature>
<feature type="region of interest" description="Disordered" evidence="3">
    <location>
        <begin position="794"/>
        <end position="826"/>
    </location>
</feature>
<evidence type="ECO:0000259" key="4">
    <source>
        <dbReference type="Pfam" id="PF26086"/>
    </source>
</evidence>
<name>A0A7J6DCU9_9TELE</name>
<proteinExistence type="inferred from homology"/>
<evidence type="ECO:0000313" key="6">
    <source>
        <dbReference type="Proteomes" id="UP000579812"/>
    </source>
</evidence>
<evidence type="ECO:0000313" key="5">
    <source>
        <dbReference type="EMBL" id="KAF4117137.1"/>
    </source>
</evidence>
<evidence type="ECO:0000256" key="3">
    <source>
        <dbReference type="SAM" id="MobiDB-lite"/>
    </source>
</evidence>
<accession>A0A7J6DCU9</accession>
<feature type="compositionally biased region" description="Polar residues" evidence="3">
    <location>
        <begin position="633"/>
        <end position="660"/>
    </location>
</feature>
<feature type="region of interest" description="Disordered" evidence="3">
    <location>
        <begin position="609"/>
        <end position="715"/>
    </location>
</feature>
<dbReference type="EMBL" id="JAAMOB010000002">
    <property type="protein sequence ID" value="KAF4117137.1"/>
    <property type="molecule type" value="Genomic_DNA"/>
</dbReference>
<evidence type="ECO:0000256" key="2">
    <source>
        <dbReference type="SAM" id="Coils"/>
    </source>
</evidence>
<keyword evidence="2" id="KW-0175">Coiled coil</keyword>
<dbReference type="OrthoDB" id="9010513at2759"/>